<reference evidence="1" key="1">
    <citation type="journal article" date="2023" name="Front. Microbiol.">
        <title>Genomic-based phylogenetic and metabolic analyses of the genus Natronomonas, and description of Natronomonas aquatica sp. nov.</title>
        <authorList>
            <person name="Garcia-Roldan A."/>
            <person name="Duran-Viseras A."/>
            <person name="de la Haba R.R."/>
            <person name="Corral P."/>
            <person name="Sanchez-Porro C."/>
            <person name="Ventosa A."/>
        </authorList>
    </citation>
    <scope>NUCLEOTIDE SEQUENCE</scope>
    <source>
        <strain evidence="1">F2-12</strain>
    </source>
</reference>
<comment type="caution">
    <text evidence="1">The sequence shown here is derived from an EMBL/GenBank/DDBJ whole genome shotgun (WGS) entry which is preliminary data.</text>
</comment>
<organism evidence="1 2">
    <name type="scientific">Natronomonas aquatica</name>
    <dbReference type="NCBI Taxonomy" id="2841590"/>
    <lineage>
        <taxon>Archaea</taxon>
        <taxon>Methanobacteriati</taxon>
        <taxon>Methanobacteriota</taxon>
        <taxon>Stenosarchaea group</taxon>
        <taxon>Halobacteria</taxon>
        <taxon>Halobacteriales</taxon>
        <taxon>Natronomonadaceae</taxon>
        <taxon>Natronomonas</taxon>
    </lineage>
</organism>
<evidence type="ECO:0000313" key="2">
    <source>
        <dbReference type="Proteomes" id="UP001139494"/>
    </source>
</evidence>
<dbReference type="AlphaFoldDB" id="A0A9R1CUP4"/>
<dbReference type="Proteomes" id="UP001139494">
    <property type="component" value="Unassembled WGS sequence"/>
</dbReference>
<proteinExistence type="predicted"/>
<gene>
    <name evidence="1" type="ORF">KM295_12540</name>
</gene>
<evidence type="ECO:0000313" key="1">
    <source>
        <dbReference type="EMBL" id="MCQ4334292.1"/>
    </source>
</evidence>
<keyword evidence="2" id="KW-1185">Reference proteome</keyword>
<name>A0A9R1CUP4_9EURY</name>
<dbReference type="EMBL" id="JAHLKM010000021">
    <property type="protein sequence ID" value="MCQ4334292.1"/>
    <property type="molecule type" value="Genomic_DNA"/>
</dbReference>
<accession>A0A9R1CUP4</accession>
<protein>
    <submittedName>
        <fullName evidence="1">Uncharacterized protein</fullName>
    </submittedName>
</protein>
<dbReference type="RefSeq" id="WP_256030328.1">
    <property type="nucleotide sequence ID" value="NZ_JAHLKM010000021.1"/>
</dbReference>
<sequence length="54" mass="6153">MNIRHNSISGFTPVVNDDFLSSYRDIWVDRFGYDSDPYERAIAETLAELGATPE</sequence>